<feature type="transmembrane region" description="Helical" evidence="2">
    <location>
        <begin position="215"/>
        <end position="233"/>
    </location>
</feature>
<feature type="transmembrane region" description="Helical" evidence="2">
    <location>
        <begin position="465"/>
        <end position="483"/>
    </location>
</feature>
<feature type="transmembrane region" description="Helical" evidence="2">
    <location>
        <begin position="304"/>
        <end position="323"/>
    </location>
</feature>
<feature type="transmembrane region" description="Helical" evidence="2">
    <location>
        <begin position="64"/>
        <end position="85"/>
    </location>
</feature>
<dbReference type="InterPro" id="IPR036259">
    <property type="entry name" value="MFS_trans_sf"/>
</dbReference>
<evidence type="ECO:0000256" key="1">
    <source>
        <dbReference type="ARBA" id="ARBA00009617"/>
    </source>
</evidence>
<keyword evidence="2" id="KW-0472">Membrane</keyword>
<feature type="transmembrane region" description="Helical" evidence="2">
    <location>
        <begin position="335"/>
        <end position="357"/>
    </location>
</feature>
<proteinExistence type="inferred from homology"/>
<comment type="similarity">
    <text evidence="1">Belongs to the sodium:galactoside symporter (TC 2.A.2) family.</text>
</comment>
<dbReference type="EMBL" id="CP024201">
    <property type="protein sequence ID" value="ATQ41489.1"/>
    <property type="molecule type" value="Genomic_DNA"/>
</dbReference>
<dbReference type="SUPFAM" id="SSF103473">
    <property type="entry name" value="MFS general substrate transporter"/>
    <property type="match status" value="1"/>
</dbReference>
<accession>A0A2D2AU10</accession>
<dbReference type="InterPro" id="IPR039672">
    <property type="entry name" value="MFS_2"/>
</dbReference>
<dbReference type="KEGG" id="cmb:CSW64_03200"/>
<dbReference type="RefSeq" id="WP_099620745.1">
    <property type="nucleotide sequence ID" value="NZ_CP024201.1"/>
</dbReference>
<dbReference type="Proteomes" id="UP000228945">
    <property type="component" value="Chromosome"/>
</dbReference>
<protein>
    <recommendedName>
        <fullName evidence="5">Sugar transporter</fullName>
    </recommendedName>
</protein>
<feature type="transmembrane region" description="Helical" evidence="2">
    <location>
        <begin position="269"/>
        <end position="298"/>
    </location>
</feature>
<evidence type="ECO:0000313" key="3">
    <source>
        <dbReference type="EMBL" id="ATQ41489.1"/>
    </source>
</evidence>
<dbReference type="OrthoDB" id="9764596at2"/>
<dbReference type="GO" id="GO:0015293">
    <property type="term" value="F:symporter activity"/>
    <property type="evidence" value="ECO:0007669"/>
    <property type="project" value="InterPro"/>
</dbReference>
<feature type="transmembrane region" description="Helical" evidence="2">
    <location>
        <begin position="377"/>
        <end position="397"/>
    </location>
</feature>
<name>A0A2D2AU10_9CAUL</name>
<feature type="transmembrane region" description="Helical" evidence="2">
    <location>
        <begin position="174"/>
        <end position="195"/>
    </location>
</feature>
<dbReference type="GO" id="GO:0008643">
    <property type="term" value="P:carbohydrate transport"/>
    <property type="evidence" value="ECO:0007669"/>
    <property type="project" value="InterPro"/>
</dbReference>
<evidence type="ECO:0000256" key="2">
    <source>
        <dbReference type="SAM" id="Phobius"/>
    </source>
</evidence>
<evidence type="ECO:0008006" key="5">
    <source>
        <dbReference type="Google" id="ProtNLM"/>
    </source>
</evidence>
<keyword evidence="2" id="KW-0812">Transmembrane</keyword>
<keyword evidence="2" id="KW-1133">Transmembrane helix</keyword>
<feature type="transmembrane region" description="Helical" evidence="2">
    <location>
        <begin position="106"/>
        <end position="122"/>
    </location>
</feature>
<dbReference type="PANTHER" id="PTHR11328:SF24">
    <property type="entry name" value="MAJOR FACILITATOR SUPERFAMILY (MFS) PROFILE DOMAIN-CONTAINING PROTEIN"/>
    <property type="match status" value="1"/>
</dbReference>
<reference evidence="3 4" key="1">
    <citation type="submission" date="2017-10" db="EMBL/GenBank/DDBJ databases">
        <title>Genome sequence of Caulobacter mirabilis FWC38.</title>
        <authorList>
            <person name="Fiebig A."/>
            <person name="Crosson S."/>
        </authorList>
    </citation>
    <scope>NUCLEOTIDE SEQUENCE [LARGE SCALE GENOMIC DNA]</scope>
    <source>
        <strain evidence="3 4">FWC 38</strain>
    </source>
</reference>
<sequence length="516" mass="55843">MTEAVAPGGAAAPAAASSQPAAALGPRPRIGIPTKALYGFGSIAFGIKDNGFRVFLLLFYNQVIGLPAAQVSLAIMVAMLIDCVIDPIVGEISDNWRSKWGRRHPFMYASALPVALSFLLLWNPPVDWGPTGLFWYLVVVTVVVRSFITLYEIPSSSMTAELTTNYDERSALLGWRYFFAWWGGLALTVFMFAVLLQPTAQYPVGQLNKDGYATYGYIAAALMFASIMISAMGTHRFIPWMPQAAPQKTHKPLAQTVREMTQTLNTRPFIAITLVGLFAAVAQGVSFSLVFYFTTYFWELSSQWTAVLLLDNFISSALALIAAPMLSKRSGKRSAGALLLAASVLVGFLPFILRLMGWFPGNDDLIAGSQVPQIVPWLFVDGVIRGVLGITAAILITSMLADVVEYSEARTGRRSEGLIFAFTSLMQKAVSGVGVMVAGLLLTLVNFPQNAKPGQVPQATIDNLALVYMPALVVLYGVALFAMKAYNITRESHEETLRTLAAKAQAAEDAATGQIP</sequence>
<dbReference type="AlphaFoldDB" id="A0A2D2AU10"/>
<evidence type="ECO:0000313" key="4">
    <source>
        <dbReference type="Proteomes" id="UP000228945"/>
    </source>
</evidence>
<dbReference type="Gene3D" id="1.20.1250.20">
    <property type="entry name" value="MFS general substrate transporter like domains"/>
    <property type="match status" value="2"/>
</dbReference>
<organism evidence="3 4">
    <name type="scientific">Caulobacter mirabilis</name>
    <dbReference type="NCBI Taxonomy" id="69666"/>
    <lineage>
        <taxon>Bacteria</taxon>
        <taxon>Pseudomonadati</taxon>
        <taxon>Pseudomonadota</taxon>
        <taxon>Alphaproteobacteria</taxon>
        <taxon>Caulobacterales</taxon>
        <taxon>Caulobacteraceae</taxon>
        <taxon>Caulobacter</taxon>
    </lineage>
</organism>
<feature type="transmembrane region" description="Helical" evidence="2">
    <location>
        <begin position="418"/>
        <end position="445"/>
    </location>
</feature>
<keyword evidence="4" id="KW-1185">Reference proteome</keyword>
<dbReference type="Pfam" id="PF13347">
    <property type="entry name" value="MFS_2"/>
    <property type="match status" value="1"/>
</dbReference>
<dbReference type="PANTHER" id="PTHR11328">
    <property type="entry name" value="MAJOR FACILITATOR SUPERFAMILY DOMAIN-CONTAINING PROTEIN"/>
    <property type="match status" value="1"/>
</dbReference>
<dbReference type="GO" id="GO:0005886">
    <property type="term" value="C:plasma membrane"/>
    <property type="evidence" value="ECO:0007669"/>
    <property type="project" value="TreeGrafter"/>
</dbReference>
<feature type="transmembrane region" description="Helical" evidence="2">
    <location>
        <begin position="134"/>
        <end position="153"/>
    </location>
</feature>
<gene>
    <name evidence="3" type="ORF">CSW64_03200</name>
</gene>